<dbReference type="PIRSF" id="PIRSF006698">
    <property type="entry name" value="Septin"/>
    <property type="match status" value="1"/>
</dbReference>
<dbReference type="InterPro" id="IPR027417">
    <property type="entry name" value="P-loop_NTPase"/>
</dbReference>
<evidence type="ECO:0000256" key="3">
    <source>
        <dbReference type="SAM" id="Coils"/>
    </source>
</evidence>
<reference evidence="5 6" key="1">
    <citation type="submission" date="2016-06" db="EMBL/GenBank/DDBJ databases">
        <title>The Draft Genome Sequence and Annotation of the Desert Woodrat Neotoma lepida.</title>
        <authorList>
            <person name="Campbell M."/>
            <person name="Oakeson K.F."/>
            <person name="Yandell M."/>
            <person name="Halpert J.R."/>
            <person name="Dearing D."/>
        </authorList>
    </citation>
    <scope>NUCLEOTIDE SEQUENCE [LARGE SCALE GENOMIC DNA]</scope>
    <source>
        <strain evidence="5">417</strain>
        <tissue evidence="5">Liver</tissue>
    </source>
</reference>
<sequence length="259" mass="30827">MPDNRVQCCLYFIAPSGHGLKPLDIEFMKRLHEKVNIIPLIAKADTLTPEECQQFKKQIMKEIQEHKIKIYEFPETDDEEENKLVKKIKIMKEIQEHKIKIYEFPETDDEEENKLVKKIKDRLPLAVVGSNTIIEVNGKRVRGRQYPWGVAEVENGEHCDFTILRNMLIRTHMQDLKDVTNNVHYENYRSRKLAAVTYNGVDNNKNKGQLTKYLQRRHEQMKKNLEAQHKELEEKRRQFEEEKANWEAQQRILEQQNSS</sequence>
<organism evidence="5 6">
    <name type="scientific">Neotoma lepida</name>
    <name type="common">Desert woodrat</name>
    <dbReference type="NCBI Taxonomy" id="56216"/>
    <lineage>
        <taxon>Eukaryota</taxon>
        <taxon>Metazoa</taxon>
        <taxon>Chordata</taxon>
        <taxon>Craniata</taxon>
        <taxon>Vertebrata</taxon>
        <taxon>Euteleostomi</taxon>
        <taxon>Mammalia</taxon>
        <taxon>Eutheria</taxon>
        <taxon>Euarchontoglires</taxon>
        <taxon>Glires</taxon>
        <taxon>Rodentia</taxon>
        <taxon>Myomorpha</taxon>
        <taxon>Muroidea</taxon>
        <taxon>Cricetidae</taxon>
        <taxon>Neotominae</taxon>
        <taxon>Neotoma</taxon>
    </lineage>
</organism>
<dbReference type="AlphaFoldDB" id="A0A1A6HQL2"/>
<keyword evidence="6" id="KW-1185">Reference proteome</keyword>
<accession>A0A1A6HQL2</accession>
<dbReference type="PROSITE" id="PS51719">
    <property type="entry name" value="G_SEPTIN"/>
    <property type="match status" value="1"/>
</dbReference>
<dbReference type="GO" id="GO:0005525">
    <property type="term" value="F:GTP binding"/>
    <property type="evidence" value="ECO:0007669"/>
    <property type="project" value="UniProtKB-KW"/>
</dbReference>
<dbReference type="PANTHER" id="PTHR18884">
    <property type="entry name" value="SEPTIN"/>
    <property type="match status" value="1"/>
</dbReference>
<keyword evidence="1" id="KW-0547">Nucleotide-binding</keyword>
<feature type="non-terminal residue" evidence="5">
    <location>
        <position position="259"/>
    </location>
</feature>
<dbReference type="STRING" id="56216.A0A1A6HQL2"/>
<name>A0A1A6HQL2_NEOLE</name>
<evidence type="ECO:0000313" key="5">
    <source>
        <dbReference type="EMBL" id="OBS80546.1"/>
    </source>
</evidence>
<dbReference type="CDD" id="cd01850">
    <property type="entry name" value="CDC_Septin"/>
    <property type="match status" value="1"/>
</dbReference>
<dbReference type="InterPro" id="IPR016491">
    <property type="entry name" value="Septin"/>
</dbReference>
<keyword evidence="2" id="KW-0342">GTP-binding</keyword>
<evidence type="ECO:0000256" key="1">
    <source>
        <dbReference type="ARBA" id="ARBA00022741"/>
    </source>
</evidence>
<dbReference type="Proteomes" id="UP000092124">
    <property type="component" value="Unassembled WGS sequence"/>
</dbReference>
<feature type="domain" description="Septin-type G" evidence="4">
    <location>
        <begin position="1"/>
        <end position="195"/>
    </location>
</feature>
<feature type="coiled-coil region" evidence="3">
    <location>
        <begin position="215"/>
        <end position="256"/>
    </location>
</feature>
<proteinExistence type="predicted"/>
<protein>
    <recommendedName>
        <fullName evidence="4">Septin-type G domain-containing protein</fullName>
    </recommendedName>
</protein>
<dbReference type="SUPFAM" id="SSF52540">
    <property type="entry name" value="P-loop containing nucleoside triphosphate hydrolases"/>
    <property type="match status" value="1"/>
</dbReference>
<comment type="caution">
    <text evidence="5">The sequence shown here is derived from an EMBL/GenBank/DDBJ whole genome shotgun (WGS) entry which is preliminary data.</text>
</comment>
<dbReference type="Gene3D" id="3.40.50.300">
    <property type="entry name" value="P-loop containing nucleotide triphosphate hydrolases"/>
    <property type="match status" value="2"/>
</dbReference>
<dbReference type="InterPro" id="IPR030379">
    <property type="entry name" value="G_SEPTIN_dom"/>
</dbReference>
<dbReference type="OrthoDB" id="416553at2759"/>
<dbReference type="EMBL" id="LZPO01017344">
    <property type="protein sequence ID" value="OBS80546.1"/>
    <property type="molecule type" value="Genomic_DNA"/>
</dbReference>
<evidence type="ECO:0000259" key="4">
    <source>
        <dbReference type="PROSITE" id="PS51719"/>
    </source>
</evidence>
<keyword evidence="3" id="KW-0175">Coiled coil</keyword>
<evidence type="ECO:0000256" key="2">
    <source>
        <dbReference type="ARBA" id="ARBA00023134"/>
    </source>
</evidence>
<evidence type="ECO:0000313" key="6">
    <source>
        <dbReference type="Proteomes" id="UP000092124"/>
    </source>
</evidence>
<dbReference type="Pfam" id="PF00735">
    <property type="entry name" value="Septin"/>
    <property type="match status" value="2"/>
</dbReference>
<gene>
    <name evidence="5" type="ORF">A6R68_21253</name>
</gene>